<dbReference type="SUPFAM" id="SSF52047">
    <property type="entry name" value="RNI-like"/>
    <property type="match status" value="1"/>
</dbReference>
<dbReference type="AlphaFoldDB" id="A0A8K0H1L8"/>
<sequence>MALTTTINDLPDVILSNIFALISDTRARNSLSLVCWKFRSLERSTRCSLVLRGNARDLSLIPRCFGSVTDLDLSLLSPWGHALLSPSASSLDPELLACRLRSAFPKVTSLTVYARSASTLQVLAPQWPGLRHVKLVRWHQRPQSPAGADFVPLMEHCQRLTSLDLSEFYYWTEDLPPIIQAYPNVAKSLTKLDLLTTSFSEGFKDHEILAITGACTNLKQLFLACMFDPRYIGFVGDEVLLAIALNCPNLNVLHLNDTSSLSNAREDPNDVDAHTTEDARISRAALIDFFSGLRFLEELVLDVCKNVRDCGLALEVLGSRCPRLRVLKLGHFHGMCLAIGSQLDGIALCQGLESLSIKNSADLTDMGLIEIARGCCRLVKFHVHGCKGITAKGMSTLACLLRRTLIDVRISGCENLDAAASLRALEPIRDRIQRLHIDCIWNDFENLEEGSMVVHNFDLNELDDGGVSTSSENFMELYANDTEYEQRSKKKCKHWSDADCSYAQSNGHSYGTGNGNGYGYGNGSWCKSWDKLKYLSLWIGVGELLTPLPMVGLEGCPNLEEIQIKVEGDCRGRHKPKEQEFGLRCLKQRYPQLSKMKLDCGDTIGFALTAPSGQMDLSLWERFFLLGIRDLRLDELDYWPPQDRDVNQRSLSLPAAGLLAECRSLRKLFIHGTANEHFLNFLLRIDNLRDVQLREDYYPAPENDMSTEMRVDSCSRFEDALNRRPILD</sequence>
<dbReference type="GO" id="GO:0005634">
    <property type="term" value="C:nucleus"/>
    <property type="evidence" value="ECO:0007669"/>
    <property type="project" value="TreeGrafter"/>
</dbReference>
<evidence type="ECO:0000313" key="3">
    <source>
        <dbReference type="Proteomes" id="UP000796880"/>
    </source>
</evidence>
<name>A0A8K0H1L8_9ROSA</name>
<dbReference type="OrthoDB" id="550575at2759"/>
<keyword evidence="3" id="KW-1185">Reference proteome</keyword>
<dbReference type="PANTHER" id="PTHR13318:SF148">
    <property type="entry name" value="F-BOX PROTEIN MAX2"/>
    <property type="match status" value="1"/>
</dbReference>
<evidence type="ECO:0000313" key="2">
    <source>
        <dbReference type="EMBL" id="KAF3444014.1"/>
    </source>
</evidence>
<proteinExistence type="predicted"/>
<dbReference type="EMBL" id="VOIH02000006">
    <property type="protein sequence ID" value="KAF3444014.1"/>
    <property type="molecule type" value="Genomic_DNA"/>
</dbReference>
<dbReference type="GO" id="GO:0031146">
    <property type="term" value="P:SCF-dependent proteasomal ubiquitin-dependent protein catabolic process"/>
    <property type="evidence" value="ECO:0007669"/>
    <property type="project" value="TreeGrafter"/>
</dbReference>
<gene>
    <name evidence="2" type="ORF">FNV43_RR13704</name>
</gene>
<dbReference type="Gene3D" id="3.80.10.10">
    <property type="entry name" value="Ribonuclease Inhibitor"/>
    <property type="match status" value="1"/>
</dbReference>
<dbReference type="InterPro" id="IPR032675">
    <property type="entry name" value="LRR_dom_sf"/>
</dbReference>
<protein>
    <recommendedName>
        <fullName evidence="1">F-box domain-containing protein</fullName>
    </recommendedName>
</protein>
<dbReference type="InterPro" id="IPR001810">
    <property type="entry name" value="F-box_dom"/>
</dbReference>
<evidence type="ECO:0000259" key="1">
    <source>
        <dbReference type="Pfam" id="PF00646"/>
    </source>
</evidence>
<dbReference type="FunFam" id="1.20.1280.50:FF:000023">
    <property type="entry name" value="F-box/LRR-repeat protein 4"/>
    <property type="match status" value="1"/>
</dbReference>
<dbReference type="Proteomes" id="UP000796880">
    <property type="component" value="Unassembled WGS sequence"/>
</dbReference>
<reference evidence="2" key="1">
    <citation type="submission" date="2020-03" db="EMBL/GenBank/DDBJ databases">
        <title>A high-quality chromosome-level genome assembly of a woody plant with both climbing and erect habits, Rhamnella rubrinervis.</title>
        <authorList>
            <person name="Lu Z."/>
            <person name="Yang Y."/>
            <person name="Zhu X."/>
            <person name="Sun Y."/>
        </authorList>
    </citation>
    <scope>NUCLEOTIDE SEQUENCE</scope>
    <source>
        <strain evidence="2">BYM</strain>
        <tissue evidence="2">Leaf</tissue>
    </source>
</reference>
<comment type="caution">
    <text evidence="2">The sequence shown here is derived from an EMBL/GenBank/DDBJ whole genome shotgun (WGS) entry which is preliminary data.</text>
</comment>
<dbReference type="PANTHER" id="PTHR13318">
    <property type="entry name" value="PARTNER OF PAIRED, ISOFORM B-RELATED"/>
    <property type="match status" value="1"/>
</dbReference>
<dbReference type="Pfam" id="PF00646">
    <property type="entry name" value="F-box"/>
    <property type="match status" value="1"/>
</dbReference>
<feature type="domain" description="F-box" evidence="1">
    <location>
        <begin position="7"/>
        <end position="44"/>
    </location>
</feature>
<organism evidence="2 3">
    <name type="scientific">Rhamnella rubrinervis</name>
    <dbReference type="NCBI Taxonomy" id="2594499"/>
    <lineage>
        <taxon>Eukaryota</taxon>
        <taxon>Viridiplantae</taxon>
        <taxon>Streptophyta</taxon>
        <taxon>Embryophyta</taxon>
        <taxon>Tracheophyta</taxon>
        <taxon>Spermatophyta</taxon>
        <taxon>Magnoliopsida</taxon>
        <taxon>eudicotyledons</taxon>
        <taxon>Gunneridae</taxon>
        <taxon>Pentapetalae</taxon>
        <taxon>rosids</taxon>
        <taxon>fabids</taxon>
        <taxon>Rosales</taxon>
        <taxon>Rhamnaceae</taxon>
        <taxon>rhamnoid group</taxon>
        <taxon>Rhamneae</taxon>
        <taxon>Rhamnella</taxon>
    </lineage>
</organism>
<accession>A0A8K0H1L8</accession>
<dbReference type="GO" id="GO:0019005">
    <property type="term" value="C:SCF ubiquitin ligase complex"/>
    <property type="evidence" value="ECO:0007669"/>
    <property type="project" value="TreeGrafter"/>
</dbReference>
<dbReference type="CDD" id="cd22159">
    <property type="entry name" value="F-box_AtTIR1-like"/>
    <property type="match status" value="1"/>
</dbReference>